<evidence type="ECO:0000256" key="1">
    <source>
        <dbReference type="ARBA" id="ARBA00006763"/>
    </source>
</evidence>
<geneLocation type="plasmid" evidence="3">
    <name>p19Msa1047_11</name>
</geneLocation>
<comment type="similarity">
    <text evidence="1 2">Belongs to the LOG family.</text>
</comment>
<dbReference type="GO" id="GO:0016799">
    <property type="term" value="F:hydrolase activity, hydrolyzing N-glycosyl compounds"/>
    <property type="evidence" value="ECO:0007669"/>
    <property type="project" value="TreeGrafter"/>
</dbReference>
<keyword evidence="2" id="KW-0203">Cytokinin biosynthesis</keyword>
<accession>A0AAT9P7H4</accession>
<dbReference type="PANTHER" id="PTHR31223">
    <property type="entry name" value="LOG FAMILY PROTEIN YJL055W"/>
    <property type="match status" value="1"/>
</dbReference>
<keyword evidence="3" id="KW-0614">Plasmid</keyword>
<dbReference type="EC" id="3.2.2.n1" evidence="2"/>
<gene>
    <name evidence="3" type="ORF">KYI10_11830</name>
</gene>
<name>A0AAT9P7H4_9STAP</name>
<dbReference type="NCBIfam" id="TIGR00730">
    <property type="entry name" value="Rossman fold protein, TIGR00730 family"/>
    <property type="match status" value="1"/>
</dbReference>
<sequence>MDKVCIFCGSNSGNNNLYQKAVLDLIEIIKKERMEIIYGGGKVGLMGLVATEAIKSKVYITGIMPEFLIDREIAHNQIDKLIKVRDMSERINMMADLSNGFLILPGGFGTFEELFEVLSWSQMGLHEKPIGVLNINGFFNPIIDLINNTVNSGFAPEKNKELIIIDSSVENLLNKMKNFKHELPNKYMN</sequence>
<dbReference type="EMBL" id="CP079956">
    <property type="protein sequence ID" value="QYA34081.1"/>
    <property type="molecule type" value="Genomic_DNA"/>
</dbReference>
<dbReference type="GO" id="GO:0005829">
    <property type="term" value="C:cytosol"/>
    <property type="evidence" value="ECO:0007669"/>
    <property type="project" value="TreeGrafter"/>
</dbReference>
<dbReference type="PANTHER" id="PTHR31223:SF70">
    <property type="entry name" value="LOG FAMILY PROTEIN YJL055W"/>
    <property type="match status" value="1"/>
</dbReference>
<keyword evidence="2" id="KW-0378">Hydrolase</keyword>
<dbReference type="GO" id="GO:0009691">
    <property type="term" value="P:cytokinin biosynthetic process"/>
    <property type="evidence" value="ECO:0007669"/>
    <property type="project" value="UniProtKB-UniRule"/>
</dbReference>
<protein>
    <recommendedName>
        <fullName evidence="2">Cytokinin riboside 5'-monophosphate phosphoribohydrolase</fullName>
        <ecNumber evidence="2">3.2.2.n1</ecNumber>
    </recommendedName>
</protein>
<dbReference type="AlphaFoldDB" id="A0AAT9P7H4"/>
<organism evidence="3">
    <name type="scientific">Macrococcus psychrotolerans</name>
    <dbReference type="NCBI Taxonomy" id="3039389"/>
    <lineage>
        <taxon>Bacteria</taxon>
        <taxon>Bacillati</taxon>
        <taxon>Bacillota</taxon>
        <taxon>Bacilli</taxon>
        <taxon>Bacillales</taxon>
        <taxon>Staphylococcaceae</taxon>
        <taxon>Macrococcus</taxon>
    </lineage>
</organism>
<dbReference type="Pfam" id="PF03641">
    <property type="entry name" value="Lysine_decarbox"/>
    <property type="match status" value="1"/>
</dbReference>
<dbReference type="InterPro" id="IPR005269">
    <property type="entry name" value="LOG"/>
</dbReference>
<reference evidence="3" key="1">
    <citation type="submission" date="2024-06" db="EMBL/GenBank/DDBJ databases">
        <title>Prevalence and characterization of methicillin-resistant Macrococcus spp. in food producing animals and meat in Switzerland in 2019.</title>
        <authorList>
            <person name="Keller J.E."/>
            <person name="Schwendener S."/>
            <person name="Neuenschwander J."/>
            <person name="Overesch G."/>
            <person name="Perreten V."/>
        </authorList>
    </citation>
    <scope>NUCLEOTIDE SEQUENCE</scope>
    <source>
        <strain evidence="3">19Msa1099</strain>
        <plasmid evidence="3">p19Msa1047_11</plasmid>
    </source>
</reference>
<evidence type="ECO:0000256" key="2">
    <source>
        <dbReference type="RuleBase" id="RU363015"/>
    </source>
</evidence>
<dbReference type="InterPro" id="IPR031100">
    <property type="entry name" value="LOG_fam"/>
</dbReference>
<proteinExistence type="inferred from homology"/>
<evidence type="ECO:0000313" key="3">
    <source>
        <dbReference type="EMBL" id="QYA34081.1"/>
    </source>
</evidence>